<reference evidence="4" key="1">
    <citation type="submission" date="2012-06" db="EMBL/GenBank/DDBJ databases">
        <title>The complete genome of Flexibacter litoralis DSM 6794.</title>
        <authorList>
            <person name="Lucas S."/>
            <person name="Copeland A."/>
            <person name="Lapidus A."/>
            <person name="Glavina del Rio T."/>
            <person name="Dalin E."/>
            <person name="Tice H."/>
            <person name="Bruce D."/>
            <person name="Goodwin L."/>
            <person name="Pitluck S."/>
            <person name="Peters L."/>
            <person name="Ovchinnikova G."/>
            <person name="Lu M."/>
            <person name="Kyrpides N."/>
            <person name="Mavromatis K."/>
            <person name="Ivanova N."/>
            <person name="Brettin T."/>
            <person name="Detter J.C."/>
            <person name="Han C."/>
            <person name="Larimer F."/>
            <person name="Land M."/>
            <person name="Hauser L."/>
            <person name="Markowitz V."/>
            <person name="Cheng J.-F."/>
            <person name="Hugenholtz P."/>
            <person name="Woyke T."/>
            <person name="Wu D."/>
            <person name="Spring S."/>
            <person name="Lang E."/>
            <person name="Kopitz M."/>
            <person name="Brambilla E."/>
            <person name="Klenk H.-P."/>
            <person name="Eisen J.A."/>
        </authorList>
    </citation>
    <scope>NUCLEOTIDE SEQUENCE [LARGE SCALE GENOMIC DNA]</scope>
    <source>
        <strain evidence="4">ATCC 23117 / DSM 6794 / NBRC 15988 / NCIMB 1366 / Sio-4</strain>
    </source>
</reference>
<dbReference type="GO" id="GO:0007165">
    <property type="term" value="P:signal transduction"/>
    <property type="evidence" value="ECO:0007669"/>
    <property type="project" value="InterPro"/>
</dbReference>
<dbReference type="Gene3D" id="3.40.50.10140">
    <property type="entry name" value="Toll/interleukin-1 receptor homology (TIR) domain"/>
    <property type="match status" value="1"/>
</dbReference>
<keyword evidence="4" id="KW-1185">Reference proteome</keyword>
<name>I4AGU3_BERLS</name>
<sequence>MAYGTETEIKGIKKAIDLLLEKQEFLSEELGIASGNQKFSLKKQLQQLETELETYRQKIQKLKEENSSTSDLKGLDNKTQKAHEEMKENLKEEEIAPKEKKKINIFVSYSSKDRDLREILQSHLIHRKDFEYLQWTDTQIDLGADWKSTIEKALKGSNIAILLVSSNFASSSFINQNELTEFFERQQKLFNSSCFG</sequence>
<dbReference type="InterPro" id="IPR035897">
    <property type="entry name" value="Toll_tir_struct_dom_sf"/>
</dbReference>
<dbReference type="Pfam" id="PF13676">
    <property type="entry name" value="TIR_2"/>
    <property type="match status" value="1"/>
</dbReference>
<protein>
    <submittedName>
        <fullName evidence="3">TIR domain-containing protein</fullName>
    </submittedName>
</protein>
<dbReference type="PROSITE" id="PS50104">
    <property type="entry name" value="TIR"/>
    <property type="match status" value="1"/>
</dbReference>
<dbReference type="AlphaFoldDB" id="I4AGU3"/>
<proteinExistence type="predicted"/>
<organism evidence="3 4">
    <name type="scientific">Bernardetia litoralis (strain ATCC 23117 / DSM 6794 / NBRC 15988 / NCIMB 1366 / Fx l1 / Sio-4)</name>
    <name type="common">Flexibacter litoralis</name>
    <dbReference type="NCBI Taxonomy" id="880071"/>
    <lineage>
        <taxon>Bacteria</taxon>
        <taxon>Pseudomonadati</taxon>
        <taxon>Bacteroidota</taxon>
        <taxon>Cytophagia</taxon>
        <taxon>Cytophagales</taxon>
        <taxon>Bernardetiaceae</taxon>
        <taxon>Bernardetia</taxon>
    </lineage>
</organism>
<dbReference type="InterPro" id="IPR000157">
    <property type="entry name" value="TIR_dom"/>
</dbReference>
<dbReference type="RefSeq" id="WP_014796637.1">
    <property type="nucleotide sequence ID" value="NC_018018.1"/>
</dbReference>
<feature type="coiled-coil region" evidence="1">
    <location>
        <begin position="38"/>
        <end position="72"/>
    </location>
</feature>
<dbReference type="KEGG" id="fli:Fleli_0718"/>
<feature type="domain" description="TIR" evidence="2">
    <location>
        <begin position="101"/>
        <end position="196"/>
    </location>
</feature>
<evidence type="ECO:0000313" key="4">
    <source>
        <dbReference type="Proteomes" id="UP000006054"/>
    </source>
</evidence>
<dbReference type="HOGENOM" id="CLU_1388436_0_0_10"/>
<evidence type="ECO:0000313" key="3">
    <source>
        <dbReference type="EMBL" id="AFM03178.1"/>
    </source>
</evidence>
<dbReference type="SUPFAM" id="SSF52200">
    <property type="entry name" value="Toll/Interleukin receptor TIR domain"/>
    <property type="match status" value="1"/>
</dbReference>
<dbReference type="STRING" id="880071.Fleli_0718"/>
<dbReference type="OrthoDB" id="883741at2"/>
<dbReference type="eggNOG" id="COG1100">
    <property type="taxonomic scope" value="Bacteria"/>
</dbReference>
<dbReference type="EMBL" id="CP003345">
    <property type="protein sequence ID" value="AFM03178.1"/>
    <property type="molecule type" value="Genomic_DNA"/>
</dbReference>
<keyword evidence="1" id="KW-0175">Coiled coil</keyword>
<dbReference type="Proteomes" id="UP000006054">
    <property type="component" value="Chromosome"/>
</dbReference>
<evidence type="ECO:0000256" key="1">
    <source>
        <dbReference type="SAM" id="Coils"/>
    </source>
</evidence>
<evidence type="ECO:0000259" key="2">
    <source>
        <dbReference type="PROSITE" id="PS50104"/>
    </source>
</evidence>
<gene>
    <name evidence="3" type="ordered locus">Fleli_0718</name>
</gene>
<accession>I4AGU3</accession>